<dbReference type="AlphaFoldDB" id="A0A0R3TSV7"/>
<dbReference type="GO" id="GO:0005739">
    <property type="term" value="C:mitochondrion"/>
    <property type="evidence" value="ECO:0007669"/>
    <property type="project" value="UniProtKB-SubCell"/>
</dbReference>
<keyword evidence="3 7" id="KW-0489">Methyltransferase</keyword>
<protein>
    <recommendedName>
        <fullName evidence="7">Protein arginine methyltransferase NDUFAF7</fullName>
        <ecNumber evidence="7">2.1.1.320</ecNumber>
    </recommendedName>
</protein>
<dbReference type="GO" id="GO:0032981">
    <property type="term" value="P:mitochondrial respiratory chain complex I assembly"/>
    <property type="evidence" value="ECO:0007669"/>
    <property type="project" value="TreeGrafter"/>
</dbReference>
<accession>A0A0R3TSV7</accession>
<evidence type="ECO:0000256" key="4">
    <source>
        <dbReference type="ARBA" id="ARBA00022679"/>
    </source>
</evidence>
<comment type="subcellular location">
    <subcellularLocation>
        <location evidence="1 7">Mitochondrion</location>
    </subcellularLocation>
</comment>
<comment type="catalytic activity">
    <reaction evidence="6 7">
        <text>L-arginyl-[protein] + 2 S-adenosyl-L-methionine = N(omega),N(omega)'-dimethyl-L-arginyl-[protein] + 2 S-adenosyl-L-homocysteine + 2 H(+)</text>
        <dbReference type="Rhea" id="RHEA:48108"/>
        <dbReference type="Rhea" id="RHEA-COMP:10532"/>
        <dbReference type="Rhea" id="RHEA-COMP:11992"/>
        <dbReference type="ChEBI" id="CHEBI:15378"/>
        <dbReference type="ChEBI" id="CHEBI:29965"/>
        <dbReference type="ChEBI" id="CHEBI:57856"/>
        <dbReference type="ChEBI" id="CHEBI:59789"/>
        <dbReference type="ChEBI" id="CHEBI:88221"/>
        <dbReference type="EC" id="2.1.1.320"/>
    </reaction>
</comment>
<name>A0A0R3TSV7_RODNA</name>
<evidence type="ECO:0000256" key="5">
    <source>
        <dbReference type="ARBA" id="ARBA00023128"/>
    </source>
</evidence>
<dbReference type="Proteomes" id="UP000278807">
    <property type="component" value="Unassembled WGS sequence"/>
</dbReference>
<feature type="region of interest" description="Disordered" evidence="8">
    <location>
        <begin position="407"/>
        <end position="431"/>
    </location>
</feature>
<dbReference type="PANTHER" id="PTHR12049:SF7">
    <property type="entry name" value="PROTEIN ARGININE METHYLTRANSFERASE NDUFAF7, MITOCHONDRIAL"/>
    <property type="match status" value="1"/>
</dbReference>
<proteinExistence type="inferred from homology"/>
<dbReference type="PANTHER" id="PTHR12049">
    <property type="entry name" value="PROTEIN ARGININE METHYLTRANSFERASE NDUFAF7, MITOCHONDRIAL"/>
    <property type="match status" value="1"/>
</dbReference>
<gene>
    <name evidence="9" type="ORF">HNAJ_LOCUS10753</name>
</gene>
<dbReference type="STRING" id="102285.A0A0R3TSV7"/>
<dbReference type="InterPro" id="IPR029063">
    <property type="entry name" value="SAM-dependent_MTases_sf"/>
</dbReference>
<keyword evidence="4 7" id="KW-0808">Transferase</keyword>
<dbReference type="EMBL" id="UZAE01013202">
    <property type="protein sequence ID" value="VDO08696.1"/>
    <property type="molecule type" value="Genomic_DNA"/>
</dbReference>
<evidence type="ECO:0000313" key="10">
    <source>
        <dbReference type="Proteomes" id="UP000278807"/>
    </source>
</evidence>
<dbReference type="InterPro" id="IPR003788">
    <property type="entry name" value="NDUFAF7"/>
</dbReference>
<keyword evidence="10" id="KW-1185">Reference proteome</keyword>
<evidence type="ECO:0000256" key="3">
    <source>
        <dbReference type="ARBA" id="ARBA00022603"/>
    </source>
</evidence>
<evidence type="ECO:0000313" key="9">
    <source>
        <dbReference type="EMBL" id="VDO08696.1"/>
    </source>
</evidence>
<dbReference type="SUPFAM" id="SSF53335">
    <property type="entry name" value="S-adenosyl-L-methionine-dependent methyltransferases"/>
    <property type="match status" value="1"/>
</dbReference>
<dbReference type="InterPro" id="IPR038375">
    <property type="entry name" value="NDUFAF7_sf"/>
</dbReference>
<reference evidence="9 10" key="2">
    <citation type="submission" date="2018-11" db="EMBL/GenBank/DDBJ databases">
        <authorList>
            <consortium name="Pathogen Informatics"/>
        </authorList>
    </citation>
    <scope>NUCLEOTIDE SEQUENCE [LARGE SCALE GENOMIC DNA]</scope>
</reference>
<evidence type="ECO:0000256" key="1">
    <source>
        <dbReference type="ARBA" id="ARBA00004173"/>
    </source>
</evidence>
<sequence>MLRSVRYCLRLQKCYYSVNPSNEEDLNSIICRQIRSAGPISVSEYMKLSLHHPIHGYYKTSSVIGPEGDFLLGIWIVSESMKYGKNTPFEIVEFGPGRGSLMTSVLTSLNKFPAANSLFRHLRFIERSDSLRKQQESAIFSVLKTCHSSLDVTWHSSLDEIPTGTTSFYLANEFLDALPIHRFQKVDGKWREVFVDAINPSNPIEPGDHLTFITSPSDTMASTTYLPFIDDLSEKTIVEVCPDGGALVQKMASRIAADGGSALIVDYGHVGERQDTLRAFKNHELHDPLKDPGQADITADVDFAFLRRSVEAANKPGMFKLDLTFCAPILNLFFNNFLLTLVVVHGPVSQAYFLIHMGILLRLKNLVARTKNEEEKQKLIASTEMLVGTNQMGKRFKFMAITAGRSEKEKQSIPAGFYPTWQTGEEEQSAS</sequence>
<evidence type="ECO:0000313" key="11">
    <source>
        <dbReference type="WBParaSite" id="HNAJ_0001075801-mRNA-1"/>
    </source>
</evidence>
<dbReference type="Gene3D" id="3.40.50.12710">
    <property type="match status" value="1"/>
</dbReference>
<dbReference type="Pfam" id="PF02636">
    <property type="entry name" value="Methyltransf_28"/>
    <property type="match status" value="1"/>
</dbReference>
<dbReference type="GO" id="GO:0032259">
    <property type="term" value="P:methylation"/>
    <property type="evidence" value="ECO:0007669"/>
    <property type="project" value="UniProtKB-KW"/>
</dbReference>
<evidence type="ECO:0000256" key="2">
    <source>
        <dbReference type="ARBA" id="ARBA00005891"/>
    </source>
</evidence>
<dbReference type="OrthoDB" id="438553at2759"/>
<dbReference type="GO" id="GO:0035243">
    <property type="term" value="F:protein-arginine omega-N symmetric methyltransferase activity"/>
    <property type="evidence" value="ECO:0007669"/>
    <property type="project" value="UniProtKB-EC"/>
</dbReference>
<comment type="similarity">
    <text evidence="2 7">Belongs to the NDUFAF7 family.</text>
</comment>
<evidence type="ECO:0000256" key="7">
    <source>
        <dbReference type="RuleBase" id="RU364114"/>
    </source>
</evidence>
<keyword evidence="5 7" id="KW-0496">Mitochondrion</keyword>
<comment type="function">
    <text evidence="7">Arginine methyltransferase involved in the assembly or stability of mitochondrial NADH:ubiquinone oxidoreductase complex (complex I).</text>
</comment>
<dbReference type="EC" id="2.1.1.320" evidence="7"/>
<organism evidence="11">
    <name type="scientific">Rodentolepis nana</name>
    <name type="common">Dwarf tapeworm</name>
    <name type="synonym">Hymenolepis nana</name>
    <dbReference type="NCBI Taxonomy" id="102285"/>
    <lineage>
        <taxon>Eukaryota</taxon>
        <taxon>Metazoa</taxon>
        <taxon>Spiralia</taxon>
        <taxon>Lophotrochozoa</taxon>
        <taxon>Platyhelminthes</taxon>
        <taxon>Cestoda</taxon>
        <taxon>Eucestoda</taxon>
        <taxon>Cyclophyllidea</taxon>
        <taxon>Hymenolepididae</taxon>
        <taxon>Rodentolepis</taxon>
    </lineage>
</organism>
<evidence type="ECO:0000256" key="6">
    <source>
        <dbReference type="ARBA" id="ARBA00048612"/>
    </source>
</evidence>
<dbReference type="WBParaSite" id="HNAJ_0001075801-mRNA-1">
    <property type="protein sequence ID" value="HNAJ_0001075801-mRNA-1"/>
    <property type="gene ID" value="HNAJ_0001075801"/>
</dbReference>
<reference evidence="11" key="1">
    <citation type="submission" date="2017-02" db="UniProtKB">
        <authorList>
            <consortium name="WormBaseParasite"/>
        </authorList>
    </citation>
    <scope>IDENTIFICATION</scope>
</reference>
<evidence type="ECO:0000256" key="8">
    <source>
        <dbReference type="SAM" id="MobiDB-lite"/>
    </source>
</evidence>